<accession>A0ABW0NMW0</accession>
<evidence type="ECO:0000256" key="1">
    <source>
        <dbReference type="SAM" id="SignalP"/>
    </source>
</evidence>
<dbReference type="EMBL" id="JBHSMF010000015">
    <property type="protein sequence ID" value="MFC5500513.1"/>
    <property type="molecule type" value="Genomic_DNA"/>
</dbReference>
<name>A0ABW0NMW0_9BURK</name>
<sequence>MPFVISPVVARYAAALVAAVALAGCATKPSGPEQVVRERATQQWQARIAGDLDKSYGFTTPSYRGGTSLETFKKGFGSAVVVKSAEVATVVCETTDKCVVNAKVVAQPNLLLGRRAVPPFTTYIDETWLREDGQWWLFPTP</sequence>
<evidence type="ECO:0008006" key="4">
    <source>
        <dbReference type="Google" id="ProtNLM"/>
    </source>
</evidence>
<organism evidence="2 3">
    <name type="scientific">Caenimonas terrae</name>
    <dbReference type="NCBI Taxonomy" id="696074"/>
    <lineage>
        <taxon>Bacteria</taxon>
        <taxon>Pseudomonadati</taxon>
        <taxon>Pseudomonadota</taxon>
        <taxon>Betaproteobacteria</taxon>
        <taxon>Burkholderiales</taxon>
        <taxon>Comamonadaceae</taxon>
        <taxon>Caenimonas</taxon>
    </lineage>
</organism>
<feature type="chain" id="PRO_5045849935" description="Nuclear transport factor 2 family protein" evidence="1">
    <location>
        <begin position="24"/>
        <end position="141"/>
    </location>
</feature>
<comment type="caution">
    <text evidence="2">The sequence shown here is derived from an EMBL/GenBank/DDBJ whole genome shotgun (WGS) entry which is preliminary data.</text>
</comment>
<feature type="signal peptide" evidence="1">
    <location>
        <begin position="1"/>
        <end position="23"/>
    </location>
</feature>
<evidence type="ECO:0000313" key="3">
    <source>
        <dbReference type="Proteomes" id="UP001596037"/>
    </source>
</evidence>
<reference evidence="3" key="1">
    <citation type="journal article" date="2019" name="Int. J. Syst. Evol. Microbiol.">
        <title>The Global Catalogue of Microorganisms (GCM) 10K type strain sequencing project: providing services to taxonomists for standard genome sequencing and annotation.</title>
        <authorList>
            <consortium name="The Broad Institute Genomics Platform"/>
            <consortium name="The Broad Institute Genome Sequencing Center for Infectious Disease"/>
            <person name="Wu L."/>
            <person name="Ma J."/>
        </authorList>
    </citation>
    <scope>NUCLEOTIDE SEQUENCE [LARGE SCALE GENOMIC DNA]</scope>
    <source>
        <strain evidence="3">CCUG 57401</strain>
    </source>
</reference>
<gene>
    <name evidence="2" type="ORF">ACFPOE_23425</name>
</gene>
<dbReference type="RefSeq" id="WP_376852760.1">
    <property type="nucleotide sequence ID" value="NZ_JBHSMF010000015.1"/>
</dbReference>
<keyword evidence="1" id="KW-0732">Signal</keyword>
<dbReference type="Proteomes" id="UP001596037">
    <property type="component" value="Unassembled WGS sequence"/>
</dbReference>
<proteinExistence type="predicted"/>
<evidence type="ECO:0000313" key="2">
    <source>
        <dbReference type="EMBL" id="MFC5500513.1"/>
    </source>
</evidence>
<protein>
    <recommendedName>
        <fullName evidence="4">Nuclear transport factor 2 family protein</fullName>
    </recommendedName>
</protein>
<keyword evidence="3" id="KW-1185">Reference proteome</keyword>